<proteinExistence type="predicted"/>
<evidence type="ECO:0000259" key="7">
    <source>
        <dbReference type="PROSITE" id="PS50089"/>
    </source>
</evidence>
<gene>
    <name evidence="8" type="ORF">HHI36_002293</name>
</gene>
<dbReference type="SUPFAM" id="SSF57850">
    <property type="entry name" value="RING/U-box"/>
    <property type="match status" value="1"/>
</dbReference>
<dbReference type="Gene3D" id="2.120.10.30">
    <property type="entry name" value="TolB, C-terminal domain"/>
    <property type="match status" value="2"/>
</dbReference>
<dbReference type="PROSITE" id="PS51125">
    <property type="entry name" value="NHL"/>
    <property type="match status" value="3"/>
</dbReference>
<dbReference type="InterPro" id="IPR001841">
    <property type="entry name" value="Znf_RING"/>
</dbReference>
<dbReference type="SUPFAM" id="SSF101898">
    <property type="entry name" value="NHL repeat"/>
    <property type="match status" value="1"/>
</dbReference>
<dbReference type="CDD" id="cd05819">
    <property type="entry name" value="NHL"/>
    <property type="match status" value="1"/>
</dbReference>
<dbReference type="PANTHER" id="PTHR24104:SF20">
    <property type="entry name" value="RING-TYPE DOMAIN-CONTAINING PROTEIN"/>
    <property type="match status" value="1"/>
</dbReference>
<dbReference type="PROSITE" id="PS00518">
    <property type="entry name" value="ZF_RING_1"/>
    <property type="match status" value="1"/>
</dbReference>
<dbReference type="PANTHER" id="PTHR24104">
    <property type="entry name" value="E3 UBIQUITIN-PROTEIN LIGASE NHLRC1-RELATED"/>
    <property type="match status" value="1"/>
</dbReference>
<dbReference type="Pfam" id="PF17170">
    <property type="entry name" value="DUF5128"/>
    <property type="match status" value="1"/>
</dbReference>
<dbReference type="GO" id="GO:0008270">
    <property type="term" value="F:zinc ion binding"/>
    <property type="evidence" value="ECO:0007669"/>
    <property type="project" value="UniProtKB-KW"/>
</dbReference>
<dbReference type="Pfam" id="PF01436">
    <property type="entry name" value="NHL"/>
    <property type="match status" value="1"/>
</dbReference>
<dbReference type="Proteomes" id="UP001516400">
    <property type="component" value="Unassembled WGS sequence"/>
</dbReference>
<organism evidence="8 9">
    <name type="scientific">Cryptolaemus montrouzieri</name>
    <dbReference type="NCBI Taxonomy" id="559131"/>
    <lineage>
        <taxon>Eukaryota</taxon>
        <taxon>Metazoa</taxon>
        <taxon>Ecdysozoa</taxon>
        <taxon>Arthropoda</taxon>
        <taxon>Hexapoda</taxon>
        <taxon>Insecta</taxon>
        <taxon>Pterygota</taxon>
        <taxon>Neoptera</taxon>
        <taxon>Endopterygota</taxon>
        <taxon>Coleoptera</taxon>
        <taxon>Polyphaga</taxon>
        <taxon>Cucujiformia</taxon>
        <taxon>Coccinelloidea</taxon>
        <taxon>Coccinellidae</taxon>
        <taxon>Scymninae</taxon>
        <taxon>Scymnini</taxon>
        <taxon>Cryptolaemus</taxon>
    </lineage>
</organism>
<keyword evidence="4" id="KW-0862">Zinc</keyword>
<evidence type="ECO:0000256" key="6">
    <source>
        <dbReference type="PROSITE-ProRule" id="PRU00504"/>
    </source>
</evidence>
<evidence type="ECO:0000256" key="2">
    <source>
        <dbReference type="ARBA" id="ARBA00022737"/>
    </source>
</evidence>
<feature type="repeat" description="NHL" evidence="6">
    <location>
        <begin position="534"/>
        <end position="577"/>
    </location>
</feature>
<evidence type="ECO:0000256" key="1">
    <source>
        <dbReference type="ARBA" id="ARBA00022723"/>
    </source>
</evidence>
<keyword evidence="2" id="KW-0677">Repeat</keyword>
<evidence type="ECO:0000313" key="8">
    <source>
        <dbReference type="EMBL" id="KAL3287835.1"/>
    </source>
</evidence>
<name>A0ABD2PAC8_9CUCU</name>
<evidence type="ECO:0000256" key="5">
    <source>
        <dbReference type="PROSITE-ProRule" id="PRU00175"/>
    </source>
</evidence>
<evidence type="ECO:0000256" key="4">
    <source>
        <dbReference type="ARBA" id="ARBA00022833"/>
    </source>
</evidence>
<evidence type="ECO:0000256" key="3">
    <source>
        <dbReference type="ARBA" id="ARBA00022771"/>
    </source>
</evidence>
<feature type="domain" description="RING-type" evidence="7">
    <location>
        <begin position="48"/>
        <end position="117"/>
    </location>
</feature>
<feature type="repeat" description="NHL" evidence="6">
    <location>
        <begin position="441"/>
        <end position="484"/>
    </location>
</feature>
<dbReference type="Pfam" id="PF00097">
    <property type="entry name" value="zf-C3HC4"/>
    <property type="match status" value="1"/>
</dbReference>
<dbReference type="SMART" id="SM00184">
    <property type="entry name" value="RING"/>
    <property type="match status" value="1"/>
</dbReference>
<dbReference type="InterPro" id="IPR017907">
    <property type="entry name" value="Znf_RING_CS"/>
</dbReference>
<dbReference type="InterPro" id="IPR013083">
    <property type="entry name" value="Znf_RING/FYVE/PHD"/>
</dbReference>
<evidence type="ECO:0000313" key="9">
    <source>
        <dbReference type="Proteomes" id="UP001516400"/>
    </source>
</evidence>
<dbReference type="AlphaFoldDB" id="A0ABD2PAC8"/>
<dbReference type="InterPro" id="IPR050952">
    <property type="entry name" value="TRIM-NHL_E3_ligases"/>
</dbReference>
<keyword evidence="9" id="KW-1185">Reference proteome</keyword>
<reference evidence="8 9" key="1">
    <citation type="journal article" date="2021" name="BMC Biol.">
        <title>Horizontally acquired antibacterial genes associated with adaptive radiation of ladybird beetles.</title>
        <authorList>
            <person name="Li H.S."/>
            <person name="Tang X.F."/>
            <person name="Huang Y.H."/>
            <person name="Xu Z.Y."/>
            <person name="Chen M.L."/>
            <person name="Du X.Y."/>
            <person name="Qiu B.Y."/>
            <person name="Chen P.T."/>
            <person name="Zhang W."/>
            <person name="Slipinski A."/>
            <person name="Escalona H.E."/>
            <person name="Waterhouse R.M."/>
            <person name="Zwick A."/>
            <person name="Pang H."/>
        </authorList>
    </citation>
    <scope>NUCLEOTIDE SEQUENCE [LARGE SCALE GENOMIC DNA]</scope>
    <source>
        <strain evidence="8">SYSU2018</strain>
    </source>
</reference>
<comment type="caution">
    <text evidence="8">The sequence shown here is derived from an EMBL/GenBank/DDBJ whole genome shotgun (WGS) entry which is preliminary data.</text>
</comment>
<dbReference type="EMBL" id="JABFTP020000185">
    <property type="protein sequence ID" value="KAL3287835.1"/>
    <property type="molecule type" value="Genomic_DNA"/>
</dbReference>
<sequence>MDSEFGSTSGKLNVLNRKMSNVEERRLRSPRIFKRQQSLIVFEDLILCELCHNKLKDHRMLLCQHTFCQECLNSYYTTSNINDQKDEVRQIPENRIFIPNKKVGINSNVEMMKCPICFNETPLKNGHMSIPELPKNMQVEKLLRIVDAQNNSTSMLTYRCAKCQTVGCEAGQSCLHCMKDFCNICWCQHQLELKKNLNNLLQQLDDCDAHLRHKTELLETRLEQLVNFIESTTISKIEEIKEMEQLALDDLKSLKYQEEEEKTNISGRIEELKENINRNLNSYDGDKVTLYINFHKKTSKVFEDIQHFGIESIHFNQDTFKLEKEENASAAFNLTSKSFAYSRSKYKMKSSSKPKLVWEKCPRPGHVAIPPWDNKKLYIAATDSRTILVMSIDKLKLLEKISSPEMLYPQSLAFAFDTEEIFVSDKWKHSIHVFSKTGGYIRSFGGKGSGPGKLNNPNGITIGRKNQLFVCDTGNDRIAIFDTKSGQFLSTFGIVSGNLILNQPEDIAIRGEQIIVADTGNHSIKFFNFEGIFLEEFGSFGNGKRQFKSPEVLEVDTNENILVGDSGNARIQIFEPAGTLVKILGGTYNRFNSISGICVSADFDIIVTDNKSRCLTII</sequence>
<feature type="repeat" description="NHL" evidence="6">
    <location>
        <begin position="489"/>
        <end position="530"/>
    </location>
</feature>
<dbReference type="InterPro" id="IPR001258">
    <property type="entry name" value="NHL_repeat"/>
</dbReference>
<keyword evidence="1" id="KW-0479">Metal-binding</keyword>
<dbReference type="Gene3D" id="3.30.40.10">
    <property type="entry name" value="Zinc/RING finger domain, C3HC4 (zinc finger)"/>
    <property type="match status" value="1"/>
</dbReference>
<dbReference type="InterPro" id="IPR018957">
    <property type="entry name" value="Znf_C3HC4_RING-type"/>
</dbReference>
<protein>
    <recommendedName>
        <fullName evidence="7">RING-type domain-containing protein</fullName>
    </recommendedName>
</protein>
<accession>A0ABD2PAC8</accession>
<dbReference type="PROSITE" id="PS50089">
    <property type="entry name" value="ZF_RING_2"/>
    <property type="match status" value="1"/>
</dbReference>
<keyword evidence="3 5" id="KW-0863">Zinc-finger</keyword>
<dbReference type="InterPro" id="IPR011042">
    <property type="entry name" value="6-blade_b-propeller_TolB-like"/>
</dbReference>